<feature type="chain" id="PRO_5041394402" description="SGNH/GDSL hydrolase family protein" evidence="1">
    <location>
        <begin position="31"/>
        <end position="277"/>
    </location>
</feature>
<proteinExistence type="predicted"/>
<dbReference type="EMBL" id="SLXF01000014">
    <property type="protein sequence ID" value="TCP03154.1"/>
    <property type="molecule type" value="Genomic_DNA"/>
</dbReference>
<dbReference type="Gene3D" id="3.40.50.1110">
    <property type="entry name" value="SGNH hydrolase"/>
    <property type="match status" value="1"/>
</dbReference>
<evidence type="ECO:0008006" key="4">
    <source>
        <dbReference type="Google" id="ProtNLM"/>
    </source>
</evidence>
<dbReference type="AlphaFoldDB" id="A0AA46DBV5"/>
<accession>A0AA46DBV5</accession>
<comment type="caution">
    <text evidence="2">The sequence shown here is derived from an EMBL/GenBank/DDBJ whole genome shotgun (WGS) entry which is preliminary data.</text>
</comment>
<evidence type="ECO:0000313" key="3">
    <source>
        <dbReference type="Proteomes" id="UP000294772"/>
    </source>
</evidence>
<dbReference type="SUPFAM" id="SSF52266">
    <property type="entry name" value="SGNH hydrolase"/>
    <property type="match status" value="1"/>
</dbReference>
<sequence>MLQMLTASRRIASALVLSLAGTLLAGCATAQPRPKVNALPGQPPTSILFIGNSFFYYNNSMHGHLLRIANADQPKAVPNLRATSVTISGSGLNWHNVEAYFDPTGMASYSFNADNSVSFNKFDRIFDAAIMMDCSQCPVHPTLKPLFHEYAKKHSDTVRKHGAQPVLFMSWAYQDKPEMTAQLAEAYTIAGNDNDALVIPAGLAFAASVAKRPDINLYVPDKRHPSLAGTYLAAATVYATLFNRSPVGNSYTAGLDPEVARHLQTVAWETVQRYHGR</sequence>
<evidence type="ECO:0000256" key="1">
    <source>
        <dbReference type="SAM" id="SignalP"/>
    </source>
</evidence>
<protein>
    <recommendedName>
        <fullName evidence="4">SGNH/GDSL hydrolase family protein</fullName>
    </recommendedName>
</protein>
<feature type="signal peptide" evidence="1">
    <location>
        <begin position="1"/>
        <end position="30"/>
    </location>
</feature>
<dbReference type="Proteomes" id="UP000294772">
    <property type="component" value="Unassembled WGS sequence"/>
</dbReference>
<reference evidence="2 3" key="1">
    <citation type="submission" date="2019-03" db="EMBL/GenBank/DDBJ databases">
        <title>Genomic Encyclopedia of Type Strains, Phase IV (KMG-IV): sequencing the most valuable type-strain genomes for metagenomic binning, comparative biology and taxonomic classification.</title>
        <authorList>
            <person name="Goeker M."/>
        </authorList>
    </citation>
    <scope>NUCLEOTIDE SEQUENCE [LARGE SCALE GENOMIC DNA]</scope>
    <source>
        <strain evidence="2 3">DSM 15264</strain>
    </source>
</reference>
<dbReference type="InterPro" id="IPR036514">
    <property type="entry name" value="SGNH_hydro_sf"/>
</dbReference>
<gene>
    <name evidence="2" type="ORF">EV676_11433</name>
</gene>
<name>A0AA46DBV5_9BURK</name>
<evidence type="ECO:0000313" key="2">
    <source>
        <dbReference type="EMBL" id="TCP03154.1"/>
    </source>
</evidence>
<organism evidence="2 3">
    <name type="scientific">Caldimonas thermodepolymerans</name>
    <dbReference type="NCBI Taxonomy" id="215580"/>
    <lineage>
        <taxon>Bacteria</taxon>
        <taxon>Pseudomonadati</taxon>
        <taxon>Pseudomonadota</taxon>
        <taxon>Betaproteobacteria</taxon>
        <taxon>Burkholderiales</taxon>
        <taxon>Sphaerotilaceae</taxon>
        <taxon>Caldimonas</taxon>
    </lineage>
</organism>
<dbReference type="GO" id="GO:0016788">
    <property type="term" value="F:hydrolase activity, acting on ester bonds"/>
    <property type="evidence" value="ECO:0007669"/>
    <property type="project" value="UniProtKB-ARBA"/>
</dbReference>
<keyword evidence="1" id="KW-0732">Signal</keyword>